<reference evidence="19" key="1">
    <citation type="submission" date="2025-08" db="UniProtKB">
        <authorList>
            <consortium name="RefSeq"/>
        </authorList>
    </citation>
    <scope>IDENTIFICATION</scope>
    <source>
        <tissue evidence="19">Muscle</tissue>
    </source>
</reference>
<comment type="similarity">
    <text evidence="4 16">Belongs to the pancreatic ribonuclease family.</text>
</comment>
<dbReference type="GO" id="GO:0005615">
    <property type="term" value="C:extracellular space"/>
    <property type="evidence" value="ECO:0007669"/>
    <property type="project" value="TreeGrafter"/>
</dbReference>
<evidence type="ECO:0000256" key="13">
    <source>
        <dbReference type="ARBA" id="ARBA00023180"/>
    </source>
</evidence>
<comment type="subcellular location">
    <subcellularLocation>
        <location evidence="2">Cytoplasmic granule</location>
    </subcellularLocation>
    <subcellularLocation>
        <location evidence="1">Lysosome</location>
    </subcellularLocation>
    <subcellularLocation>
        <location evidence="3">Secreted</location>
    </subcellularLocation>
</comment>
<evidence type="ECO:0000313" key="18">
    <source>
        <dbReference type="Proteomes" id="UP000694851"/>
    </source>
</evidence>
<evidence type="ECO:0000256" key="4">
    <source>
        <dbReference type="ARBA" id="ARBA00005600"/>
    </source>
</evidence>
<keyword evidence="5" id="KW-0964">Secreted</keyword>
<evidence type="ECO:0000256" key="7">
    <source>
        <dbReference type="ARBA" id="ARBA00022722"/>
    </source>
</evidence>
<dbReference type="GO" id="GO:0004519">
    <property type="term" value="F:endonuclease activity"/>
    <property type="evidence" value="ECO:0007669"/>
    <property type="project" value="UniProtKB-KW"/>
</dbReference>
<evidence type="ECO:0000256" key="2">
    <source>
        <dbReference type="ARBA" id="ARBA00004463"/>
    </source>
</evidence>
<dbReference type="AlphaFoldDB" id="A0A8B7QH77"/>
<accession>A0A8B7QH77</accession>
<dbReference type="PANTHER" id="PTHR11437">
    <property type="entry name" value="RIBONUCLEASE"/>
    <property type="match status" value="1"/>
</dbReference>
<dbReference type="GO" id="GO:0005764">
    <property type="term" value="C:lysosome"/>
    <property type="evidence" value="ECO:0007669"/>
    <property type="project" value="UniProtKB-SubCell"/>
</dbReference>
<dbReference type="OrthoDB" id="9445034at2759"/>
<evidence type="ECO:0000256" key="15">
    <source>
        <dbReference type="ARBA" id="ARBA00038824"/>
    </source>
</evidence>
<keyword evidence="13" id="KW-0325">Glycoprotein</keyword>
<keyword evidence="11" id="KW-0044">Antibiotic</keyword>
<evidence type="ECO:0000256" key="3">
    <source>
        <dbReference type="ARBA" id="ARBA00004613"/>
    </source>
</evidence>
<dbReference type="RefSeq" id="XP_019487901.1">
    <property type="nucleotide sequence ID" value="XM_019632356.1"/>
</dbReference>
<dbReference type="Proteomes" id="UP000694851">
    <property type="component" value="Unplaced"/>
</dbReference>
<keyword evidence="7 16" id="KW-0540">Nuclease</keyword>
<dbReference type="InterPro" id="IPR001427">
    <property type="entry name" value="RNaseA"/>
</dbReference>
<keyword evidence="18" id="KW-1185">Reference proteome</keyword>
<dbReference type="Pfam" id="PF00074">
    <property type="entry name" value="RnaseA"/>
    <property type="match status" value="1"/>
</dbReference>
<dbReference type="CDD" id="cd06265">
    <property type="entry name" value="RNase_A_canonical"/>
    <property type="match status" value="1"/>
</dbReference>
<name>A0A8B7QH77_HIPAR</name>
<evidence type="ECO:0000256" key="8">
    <source>
        <dbReference type="ARBA" id="ARBA00022729"/>
    </source>
</evidence>
<dbReference type="GO" id="GO:0003676">
    <property type="term" value="F:nucleic acid binding"/>
    <property type="evidence" value="ECO:0007669"/>
    <property type="project" value="InterPro"/>
</dbReference>
<evidence type="ECO:0000256" key="5">
    <source>
        <dbReference type="ARBA" id="ARBA00022525"/>
    </source>
</evidence>
<comment type="subunit">
    <text evidence="15">Interacts (via N-terminus) with bacterial lipopolysaccharide (LPS).</text>
</comment>
<keyword evidence="8" id="KW-0732">Signal</keyword>
<dbReference type="PRINTS" id="PR00794">
    <property type="entry name" value="RIBONUCLEASE"/>
</dbReference>
<dbReference type="PANTHER" id="PTHR11437:SF4">
    <property type="entry name" value="RIBONUCLEASE K6"/>
    <property type="match status" value="1"/>
</dbReference>
<keyword evidence="12" id="KW-1015">Disulfide bond</keyword>
<evidence type="ECO:0000256" key="9">
    <source>
        <dbReference type="ARBA" id="ARBA00022759"/>
    </source>
</evidence>
<dbReference type="InterPro" id="IPR023412">
    <property type="entry name" value="RNaseA_domain"/>
</dbReference>
<dbReference type="FunFam" id="3.10.130.10:FF:000001">
    <property type="entry name" value="Ribonuclease pancreatic"/>
    <property type="match status" value="1"/>
</dbReference>
<dbReference type="Gene3D" id="3.10.130.10">
    <property type="entry name" value="Ribonuclease A-like domain"/>
    <property type="match status" value="1"/>
</dbReference>
<organism evidence="18 19">
    <name type="scientific">Hipposideros armiger</name>
    <name type="common">Great Himalayan leaf-nosed bat</name>
    <dbReference type="NCBI Taxonomy" id="186990"/>
    <lineage>
        <taxon>Eukaryota</taxon>
        <taxon>Metazoa</taxon>
        <taxon>Chordata</taxon>
        <taxon>Craniata</taxon>
        <taxon>Vertebrata</taxon>
        <taxon>Euteleostomi</taxon>
        <taxon>Mammalia</taxon>
        <taxon>Eutheria</taxon>
        <taxon>Laurasiatheria</taxon>
        <taxon>Chiroptera</taxon>
        <taxon>Yinpterochiroptera</taxon>
        <taxon>Rhinolophoidea</taxon>
        <taxon>Hipposideridae</taxon>
        <taxon>Hipposideros</taxon>
    </lineage>
</organism>
<dbReference type="GO" id="GO:0004540">
    <property type="term" value="F:RNA nuclease activity"/>
    <property type="evidence" value="ECO:0007669"/>
    <property type="project" value="UniProtKB-ARBA"/>
</dbReference>
<keyword evidence="6" id="KW-0929">Antimicrobial</keyword>
<dbReference type="GO" id="GO:0050830">
    <property type="term" value="P:defense response to Gram-positive bacterium"/>
    <property type="evidence" value="ECO:0007669"/>
    <property type="project" value="TreeGrafter"/>
</dbReference>
<evidence type="ECO:0000256" key="11">
    <source>
        <dbReference type="ARBA" id="ARBA00023022"/>
    </source>
</evidence>
<dbReference type="KEGG" id="hai:109376436"/>
<dbReference type="PROSITE" id="PS00127">
    <property type="entry name" value="RNASE_PANCREATIC"/>
    <property type="match status" value="1"/>
</dbReference>
<dbReference type="GO" id="GO:0019731">
    <property type="term" value="P:antibacterial humoral response"/>
    <property type="evidence" value="ECO:0007669"/>
    <property type="project" value="TreeGrafter"/>
</dbReference>
<keyword evidence="9 16" id="KW-0255">Endonuclease</keyword>
<dbReference type="GeneID" id="109376436"/>
<evidence type="ECO:0000256" key="10">
    <source>
        <dbReference type="ARBA" id="ARBA00022801"/>
    </source>
</evidence>
<dbReference type="CTD" id="6039"/>
<evidence type="ECO:0000259" key="17">
    <source>
        <dbReference type="SMART" id="SM00092"/>
    </source>
</evidence>
<protein>
    <submittedName>
        <fullName evidence="19">Ribonuclease K6</fullName>
    </submittedName>
</protein>
<dbReference type="InterPro" id="IPR036816">
    <property type="entry name" value="RNaseA-like_dom_sf"/>
</dbReference>
<gene>
    <name evidence="19" type="primary">RNASE6</name>
</gene>
<dbReference type="GO" id="GO:0016787">
    <property type="term" value="F:hydrolase activity"/>
    <property type="evidence" value="ECO:0007669"/>
    <property type="project" value="UniProtKB-KW"/>
</dbReference>
<proteinExistence type="inferred from homology"/>
<dbReference type="GO" id="GO:0061844">
    <property type="term" value="P:antimicrobial humoral immune response mediated by antimicrobial peptide"/>
    <property type="evidence" value="ECO:0007669"/>
    <property type="project" value="TreeGrafter"/>
</dbReference>
<dbReference type="GO" id="GO:0045087">
    <property type="term" value="P:innate immune response"/>
    <property type="evidence" value="ECO:0007669"/>
    <property type="project" value="TreeGrafter"/>
</dbReference>
<dbReference type="InterPro" id="IPR023411">
    <property type="entry name" value="RNaseA_AS"/>
</dbReference>
<evidence type="ECO:0000256" key="1">
    <source>
        <dbReference type="ARBA" id="ARBA00004371"/>
    </source>
</evidence>
<feature type="domain" description="Ribonuclease A-domain" evidence="17">
    <location>
        <begin position="63"/>
        <end position="186"/>
    </location>
</feature>
<evidence type="ECO:0000256" key="16">
    <source>
        <dbReference type="RuleBase" id="RU000651"/>
    </source>
</evidence>
<evidence type="ECO:0000256" key="14">
    <source>
        <dbReference type="ARBA" id="ARBA00023228"/>
    </source>
</evidence>
<keyword evidence="14" id="KW-0458">Lysosome</keyword>
<evidence type="ECO:0000256" key="12">
    <source>
        <dbReference type="ARBA" id="ARBA00023157"/>
    </source>
</evidence>
<dbReference type="GO" id="GO:0050829">
    <property type="term" value="P:defense response to Gram-negative bacterium"/>
    <property type="evidence" value="ECO:0007669"/>
    <property type="project" value="TreeGrafter"/>
</dbReference>
<evidence type="ECO:0000313" key="19">
    <source>
        <dbReference type="RefSeq" id="XP_019487901.1"/>
    </source>
</evidence>
<sequence length="186" mass="20946">MPGRGTAYKSLGACKQLQLLFSAGAPVWRPGKMVLDLLEGFPLLLLLLGLWGPMYPVCALPKNLTKAHWFEIQHIQPNPLQCYQAMHVINNYTRHCKPQNTFLHDSFKNVAATCGLPKIVCKNGWNNCHQSPKPVNMTNCNLTAGKYPNCRYKDAAQYKFFIIACEPPQKSDPPFQLVPVHLDKIV</sequence>
<evidence type="ECO:0000256" key="6">
    <source>
        <dbReference type="ARBA" id="ARBA00022529"/>
    </source>
</evidence>
<dbReference type="SUPFAM" id="SSF54076">
    <property type="entry name" value="RNase A-like"/>
    <property type="match status" value="1"/>
</dbReference>
<keyword evidence="10 16" id="KW-0378">Hydrolase</keyword>
<dbReference type="SMART" id="SM00092">
    <property type="entry name" value="RNAse_Pc"/>
    <property type="match status" value="1"/>
</dbReference>